<evidence type="ECO:0000313" key="4">
    <source>
        <dbReference type="Proteomes" id="UP001205890"/>
    </source>
</evidence>
<dbReference type="EMBL" id="JANCLU010000003">
    <property type="protein sequence ID" value="MCP8937885.1"/>
    <property type="molecule type" value="Genomic_DNA"/>
</dbReference>
<protein>
    <submittedName>
        <fullName evidence="3">DNA repair exonuclease</fullName>
    </submittedName>
</protein>
<reference evidence="3 4" key="1">
    <citation type="submission" date="2022-07" db="EMBL/GenBank/DDBJ databases">
        <authorList>
            <person name="Li W.-J."/>
            <person name="Deng Q.-Q."/>
        </authorList>
    </citation>
    <scope>NUCLEOTIDE SEQUENCE [LARGE SCALE GENOMIC DNA]</scope>
    <source>
        <strain evidence="3 4">SYSU M60028</strain>
    </source>
</reference>
<dbReference type="SUPFAM" id="SSF56300">
    <property type="entry name" value="Metallo-dependent phosphatases"/>
    <property type="match status" value="1"/>
</dbReference>
<sequence length="413" mass="44766">MGFTFLHAADLHLGSPLAGLATKDAEIAARFGSACRDAFSELVSRAIAEGVAFAVIAGDVYDGEWKDTSVGLFFNREVARLDRAGIPVFLIRGNHDAESEVTKAVPLPAGVTLFPSSRARTERLAELQVAIHGRSFADRVASDNFALAYPDPVHGWFNIGVLHTSCDGRPPHAVYAPCSVQDLASRGYQYWALGHVHDYEVLARDPWIVFPGNLQGRSVRECGPKGAVFVDVEDGRVSNARRVIVDRARWASVAVDLAGVDDEAAFRARVGEALKPAFDEAAGTLLAFRLTLEGETNLHRRLKGDPGRFRDEAQALADHLREDVWLERLRIETREPARPRVEPADGAGLDPQALLEGLERDEGLRAAARKRLDDVLARIPAGIPERDALAEDLDGLLADARALVLGRAVEGGG</sequence>
<dbReference type="CDD" id="cd00840">
    <property type="entry name" value="MPP_Mre11_N"/>
    <property type="match status" value="1"/>
</dbReference>
<organism evidence="3 4">
    <name type="scientific">Alsobacter ponti</name>
    <dbReference type="NCBI Taxonomy" id="2962936"/>
    <lineage>
        <taxon>Bacteria</taxon>
        <taxon>Pseudomonadati</taxon>
        <taxon>Pseudomonadota</taxon>
        <taxon>Alphaproteobacteria</taxon>
        <taxon>Hyphomicrobiales</taxon>
        <taxon>Alsobacteraceae</taxon>
        <taxon>Alsobacter</taxon>
    </lineage>
</organism>
<name>A0ABT1L8R0_9HYPH</name>
<keyword evidence="4" id="KW-1185">Reference proteome</keyword>
<dbReference type="PANTHER" id="PTHR30337">
    <property type="entry name" value="COMPONENT OF ATP-DEPENDENT DSDNA EXONUCLEASE"/>
    <property type="match status" value="1"/>
</dbReference>
<dbReference type="InterPro" id="IPR004843">
    <property type="entry name" value="Calcineurin-like_PHP"/>
</dbReference>
<dbReference type="InterPro" id="IPR050535">
    <property type="entry name" value="DNA_Repair-Maintenance_Comp"/>
</dbReference>
<keyword evidence="3" id="KW-0269">Exonuclease</keyword>
<dbReference type="InterPro" id="IPR029052">
    <property type="entry name" value="Metallo-depent_PP-like"/>
</dbReference>
<accession>A0ABT1L8R0</accession>
<dbReference type="PIRSF" id="PIRSF033091">
    <property type="entry name" value="Pesterase_YhaO"/>
    <property type="match status" value="1"/>
</dbReference>
<gene>
    <name evidence="3" type="ORF">NK718_05105</name>
</gene>
<evidence type="ECO:0000256" key="1">
    <source>
        <dbReference type="ARBA" id="ARBA00022801"/>
    </source>
</evidence>
<dbReference type="InterPro" id="IPR041796">
    <property type="entry name" value="Mre11_N"/>
</dbReference>
<dbReference type="RefSeq" id="WP_254739281.1">
    <property type="nucleotide sequence ID" value="NZ_JANCLU010000003.1"/>
</dbReference>
<comment type="caution">
    <text evidence="3">The sequence shown here is derived from an EMBL/GenBank/DDBJ whole genome shotgun (WGS) entry which is preliminary data.</text>
</comment>
<dbReference type="GO" id="GO:0004527">
    <property type="term" value="F:exonuclease activity"/>
    <property type="evidence" value="ECO:0007669"/>
    <property type="project" value="UniProtKB-KW"/>
</dbReference>
<feature type="domain" description="Calcineurin-like phosphoesterase" evidence="2">
    <location>
        <begin position="4"/>
        <end position="198"/>
    </location>
</feature>
<dbReference type="InterPro" id="IPR014576">
    <property type="entry name" value="Pesterase_YhaO"/>
</dbReference>
<dbReference type="Gene3D" id="3.60.21.10">
    <property type="match status" value="1"/>
</dbReference>
<proteinExistence type="predicted"/>
<evidence type="ECO:0000259" key="2">
    <source>
        <dbReference type="Pfam" id="PF00149"/>
    </source>
</evidence>
<evidence type="ECO:0000313" key="3">
    <source>
        <dbReference type="EMBL" id="MCP8937885.1"/>
    </source>
</evidence>
<keyword evidence="3" id="KW-0540">Nuclease</keyword>
<dbReference type="Proteomes" id="UP001205890">
    <property type="component" value="Unassembled WGS sequence"/>
</dbReference>
<keyword evidence="1" id="KW-0378">Hydrolase</keyword>
<dbReference type="Pfam" id="PF00149">
    <property type="entry name" value="Metallophos"/>
    <property type="match status" value="1"/>
</dbReference>
<dbReference type="PANTHER" id="PTHR30337:SF7">
    <property type="entry name" value="PHOSPHOESTERASE"/>
    <property type="match status" value="1"/>
</dbReference>